<evidence type="ECO:0000256" key="1">
    <source>
        <dbReference type="SAM" id="Phobius"/>
    </source>
</evidence>
<dbReference type="Proteomes" id="UP000193588">
    <property type="component" value="Unassembled WGS sequence"/>
</dbReference>
<proteinExistence type="predicted"/>
<feature type="transmembrane region" description="Helical" evidence="1">
    <location>
        <begin position="93"/>
        <end position="110"/>
    </location>
</feature>
<dbReference type="EMBL" id="NDXJ01000005">
    <property type="protein sequence ID" value="OSP89696.1"/>
    <property type="molecule type" value="Genomic_DNA"/>
</dbReference>
<feature type="transmembrane region" description="Helical" evidence="1">
    <location>
        <begin position="69"/>
        <end position="87"/>
    </location>
</feature>
<organism evidence="2 3">
    <name type="scientific">Weissella cibaria</name>
    <dbReference type="NCBI Taxonomy" id="137591"/>
    <lineage>
        <taxon>Bacteria</taxon>
        <taxon>Bacillati</taxon>
        <taxon>Bacillota</taxon>
        <taxon>Bacilli</taxon>
        <taxon>Lactobacillales</taxon>
        <taxon>Lactobacillaceae</taxon>
        <taxon>Weissella</taxon>
    </lineage>
</organism>
<feature type="transmembrane region" description="Helical" evidence="1">
    <location>
        <begin position="185"/>
        <end position="206"/>
    </location>
</feature>
<evidence type="ECO:0000313" key="2">
    <source>
        <dbReference type="EMBL" id="OSP89696.1"/>
    </source>
</evidence>
<feature type="transmembrane region" description="Helical" evidence="1">
    <location>
        <begin position="218"/>
        <end position="237"/>
    </location>
</feature>
<feature type="transmembrane region" description="Helical" evidence="1">
    <location>
        <begin position="310"/>
        <end position="336"/>
    </location>
</feature>
<gene>
    <name evidence="2" type="ORF">B9D04_04020</name>
</gene>
<feature type="transmembrane region" description="Helical" evidence="1">
    <location>
        <begin position="12"/>
        <end position="33"/>
    </location>
</feature>
<comment type="caution">
    <text evidence="2">The sequence shown here is derived from an EMBL/GenBank/DDBJ whole genome shotgun (WGS) entry which is preliminary data.</text>
</comment>
<feature type="transmembrane region" description="Helical" evidence="1">
    <location>
        <begin position="153"/>
        <end position="173"/>
    </location>
</feature>
<keyword evidence="1" id="KW-1133">Transmembrane helix</keyword>
<accession>A0A1X4JLQ0</accession>
<feature type="transmembrane region" description="Helical" evidence="1">
    <location>
        <begin position="131"/>
        <end position="147"/>
    </location>
</feature>
<feature type="transmembrane region" description="Helical" evidence="1">
    <location>
        <begin position="367"/>
        <end position="387"/>
    </location>
</feature>
<sequence>MKKYVLTIGNSALSIISSTVIVLPFMFFLRISATHTVSSVLPFVIFYTLRTTGIFFIRGIKTSLNSVSLLKVSLYSGTLGSIFGILGSFLPEFYIISGFFLGLSAAWLPTANTSVEFLNIKNNLLSGKNKYFTIITLILIGCILFSPSKKSLIIFFLFYTLLYLIANSTLFTLNQYTVDSHDLEIYSSHYLGLFVVFFVLIFSLRSSRLMNNIMQFDYFIWGVLLLTIVLIVSKLFFNNAPQRNVSNLLSYISVINGALGNYLFLFSSLYVAGYYGHHDLFTRFYIPYVIGIVTSPIINKVLVKNNHQKIFGMLFFGIIIMFFRPLFSWGVLWLSITRGCLNSELNNIYMRKNNLPSDKRIWVKNTIQSTGSIIYQFIIMITGFLIVSDNNKSVKELLDITSQGIPSSYSRALMVDWNLVTTTILLVMVIFYYFFYLFSHINIEN</sequence>
<evidence type="ECO:0000313" key="3">
    <source>
        <dbReference type="Proteomes" id="UP000193588"/>
    </source>
</evidence>
<feature type="transmembrane region" description="Helical" evidence="1">
    <location>
        <begin position="284"/>
        <end position="303"/>
    </location>
</feature>
<feature type="transmembrane region" description="Helical" evidence="1">
    <location>
        <begin position="417"/>
        <end position="438"/>
    </location>
</feature>
<keyword evidence="1" id="KW-0812">Transmembrane</keyword>
<feature type="transmembrane region" description="Helical" evidence="1">
    <location>
        <begin position="249"/>
        <end position="272"/>
    </location>
</feature>
<keyword evidence="1" id="KW-0472">Membrane</keyword>
<dbReference type="RefSeq" id="WP_085638092.1">
    <property type="nucleotide sequence ID" value="NZ_NDXJ01000005.1"/>
</dbReference>
<feature type="transmembrane region" description="Helical" evidence="1">
    <location>
        <begin position="39"/>
        <end position="57"/>
    </location>
</feature>
<protein>
    <submittedName>
        <fullName evidence="2">Uncharacterized protein</fullName>
    </submittedName>
</protein>
<name>A0A1X4JLQ0_9LACO</name>
<reference evidence="2 3" key="1">
    <citation type="submission" date="2017-04" db="EMBL/GenBank/DDBJ databases">
        <title>The genome sequence of Weissella cibaria isolated from wild Drosophila.</title>
        <authorList>
            <person name="Ricks N.J."/>
            <person name="Carroll C."/>
            <person name="Walters A."/>
            <person name="Newell P.D."/>
            <person name="Chaston J.M."/>
        </authorList>
    </citation>
    <scope>NUCLEOTIDE SEQUENCE [LARGE SCALE GENOMIC DNA]</scope>
    <source>
        <strain evidence="2 3">DmW_103</strain>
    </source>
</reference>
<dbReference type="AlphaFoldDB" id="A0A1X4JLQ0"/>